<dbReference type="STRING" id="1182542.W9YDI7"/>
<feature type="region of interest" description="Disordered" evidence="1">
    <location>
        <begin position="127"/>
        <end position="204"/>
    </location>
</feature>
<feature type="compositionally biased region" description="Basic and acidic residues" evidence="1">
    <location>
        <begin position="565"/>
        <end position="580"/>
    </location>
</feature>
<evidence type="ECO:0000313" key="2">
    <source>
        <dbReference type="EMBL" id="EXJ87321.1"/>
    </source>
</evidence>
<dbReference type="eggNOG" id="ENOG502SG4F">
    <property type="taxonomic scope" value="Eukaryota"/>
</dbReference>
<reference evidence="2 3" key="1">
    <citation type="submission" date="2013-03" db="EMBL/GenBank/DDBJ databases">
        <title>The Genome Sequence of Capronia epimyces CBS 606.96.</title>
        <authorList>
            <consortium name="The Broad Institute Genomics Platform"/>
            <person name="Cuomo C."/>
            <person name="de Hoog S."/>
            <person name="Gorbushina A."/>
            <person name="Walker B."/>
            <person name="Young S.K."/>
            <person name="Zeng Q."/>
            <person name="Gargeya S."/>
            <person name="Fitzgerald M."/>
            <person name="Haas B."/>
            <person name="Abouelleil A."/>
            <person name="Allen A.W."/>
            <person name="Alvarado L."/>
            <person name="Arachchi H.M."/>
            <person name="Berlin A.M."/>
            <person name="Chapman S.B."/>
            <person name="Gainer-Dewar J."/>
            <person name="Goldberg J."/>
            <person name="Griggs A."/>
            <person name="Gujja S."/>
            <person name="Hansen M."/>
            <person name="Howarth C."/>
            <person name="Imamovic A."/>
            <person name="Ireland A."/>
            <person name="Larimer J."/>
            <person name="McCowan C."/>
            <person name="Murphy C."/>
            <person name="Pearson M."/>
            <person name="Poon T.W."/>
            <person name="Priest M."/>
            <person name="Roberts A."/>
            <person name="Saif S."/>
            <person name="Shea T."/>
            <person name="Sisk P."/>
            <person name="Sykes S."/>
            <person name="Wortman J."/>
            <person name="Nusbaum C."/>
            <person name="Birren B."/>
        </authorList>
    </citation>
    <scope>NUCLEOTIDE SEQUENCE [LARGE SCALE GENOMIC DNA]</scope>
    <source>
        <strain evidence="2 3">CBS 606.96</strain>
    </source>
</reference>
<feature type="compositionally biased region" description="Polar residues" evidence="1">
    <location>
        <begin position="192"/>
        <end position="204"/>
    </location>
</feature>
<feature type="compositionally biased region" description="Basic and acidic residues" evidence="1">
    <location>
        <begin position="679"/>
        <end position="694"/>
    </location>
</feature>
<proteinExistence type="predicted"/>
<sequence>MSAIPFAFQNMNPSHLDDKMDVASSPFLQPDDFDVELDSIREPSIIESLHDDMVDDAVQPAEVGSDIMQDQLEETLPDDDMVDDENATNPPVPRDEDFNMDAFADEPRVDEDEDILYEEEEDIEHAIEQVEESLEFKSQQEPPQYQELEPEVILDDTEEQPDEQDPHHLDTNEPEADTRTDAQVNLEDAEQESANAGFTSTESSAEALVQPKAQDGGDDSLEQELTTQENHTGSSIEFLQEVQVVESYVESENVEQVPEHTETAEMAETPVLQERDKAVTELQLHVAEGLSGSQKDSVKAVHPVTLLYLDEEMSLFPPMIGDESSVYFLADSSLVFEPLDKLLAACRDILTGTLDHHDELVLDITSLGLHICEDSKYAAQITLSQILDVYLQLCRNDEGQEIHPLYCHLSSRVSLASQYSYLVSSSHEGRTFSEIAADHIDTPEAEDEHANAAHYRDDQQGDSNQEAPIEEHSNENVSNEQPTTLEAEVDHQFDVAAPEGEDVEWTVANSPGQAFDTAVSEEAPQGSVEQLDRSEPSPTQKPEQAATDDKAHALDEEEQPFQADGSEHEAYLDIADHFEAQEYETNSSHTVEAEQAENETLEGVEDAFGVEKHDSFDDSFEQVEDLFEHDNGAEQADGEDLGPYSDEEIFVQEAGVQDEANNVVLPLEPEAKSPTLQISDEHNQSSEDPFHPADNDAQSASHGHDATSATIPEPPSLASPPVTPSKANHAKRKVDDDDELDLLDLDTPDPKRRRPS</sequence>
<organism evidence="2 3">
    <name type="scientific">Capronia epimyces CBS 606.96</name>
    <dbReference type="NCBI Taxonomy" id="1182542"/>
    <lineage>
        <taxon>Eukaryota</taxon>
        <taxon>Fungi</taxon>
        <taxon>Dikarya</taxon>
        <taxon>Ascomycota</taxon>
        <taxon>Pezizomycotina</taxon>
        <taxon>Eurotiomycetes</taxon>
        <taxon>Chaetothyriomycetidae</taxon>
        <taxon>Chaetothyriales</taxon>
        <taxon>Herpotrichiellaceae</taxon>
        <taxon>Capronia</taxon>
    </lineage>
</organism>
<feature type="region of interest" description="Disordered" evidence="1">
    <location>
        <begin position="457"/>
        <end position="482"/>
    </location>
</feature>
<dbReference type="GeneID" id="19168400"/>
<dbReference type="Proteomes" id="UP000019478">
    <property type="component" value="Unassembled WGS sequence"/>
</dbReference>
<feature type="compositionally biased region" description="Pro residues" evidence="1">
    <location>
        <begin position="712"/>
        <end position="723"/>
    </location>
</feature>
<dbReference type="RefSeq" id="XP_007732600.1">
    <property type="nucleotide sequence ID" value="XM_007734410.1"/>
</dbReference>
<dbReference type="Pfam" id="PF10336">
    <property type="entry name" value="DUF2420"/>
    <property type="match status" value="1"/>
</dbReference>
<feature type="compositionally biased region" description="Acidic residues" evidence="1">
    <location>
        <begin position="72"/>
        <end position="86"/>
    </location>
</feature>
<feature type="compositionally biased region" description="Acidic residues" evidence="1">
    <location>
        <begin position="594"/>
        <end position="605"/>
    </location>
</feature>
<feature type="region of interest" description="Disordered" evidence="1">
    <location>
        <begin position="654"/>
        <end position="756"/>
    </location>
</feature>
<dbReference type="EMBL" id="AMGY01000003">
    <property type="protein sequence ID" value="EXJ87321.1"/>
    <property type="molecule type" value="Genomic_DNA"/>
</dbReference>
<dbReference type="InterPro" id="IPR018822">
    <property type="entry name" value="UPF0646"/>
</dbReference>
<feature type="compositionally biased region" description="Acidic residues" evidence="1">
    <location>
        <begin position="736"/>
        <end position="747"/>
    </location>
</feature>
<name>W9YDI7_9EURO</name>
<comment type="caution">
    <text evidence="2">The sequence shown here is derived from an EMBL/GenBank/DDBJ whole genome shotgun (WGS) entry which is preliminary data.</text>
</comment>
<gene>
    <name evidence="2" type="ORF">A1O3_04280</name>
</gene>
<dbReference type="AlphaFoldDB" id="W9YDI7"/>
<feature type="compositionally biased region" description="Acidic residues" evidence="1">
    <location>
        <begin position="148"/>
        <end position="163"/>
    </location>
</feature>
<accession>W9YDI7</accession>
<dbReference type="OrthoDB" id="5339076at2759"/>
<feature type="region of interest" description="Disordered" evidence="1">
    <location>
        <begin position="72"/>
        <end position="113"/>
    </location>
</feature>
<evidence type="ECO:0000313" key="3">
    <source>
        <dbReference type="Proteomes" id="UP000019478"/>
    </source>
</evidence>
<protein>
    <submittedName>
        <fullName evidence="2">Uncharacterized protein</fullName>
    </submittedName>
</protein>
<feature type="compositionally biased region" description="Basic and acidic residues" evidence="1">
    <location>
        <begin position="164"/>
        <end position="180"/>
    </location>
</feature>
<evidence type="ECO:0000256" key="1">
    <source>
        <dbReference type="SAM" id="MobiDB-lite"/>
    </source>
</evidence>
<dbReference type="HOGENOM" id="CLU_375985_0_0_1"/>
<keyword evidence="3" id="KW-1185">Reference proteome</keyword>
<feature type="region of interest" description="Disordered" evidence="1">
    <location>
        <begin position="517"/>
        <end position="617"/>
    </location>
</feature>